<feature type="domain" description="RNA-polymerase II-associated protein 3-like C-terminal" evidence="7">
    <location>
        <begin position="844"/>
        <end position="935"/>
    </location>
</feature>
<dbReference type="SUPFAM" id="SSF48452">
    <property type="entry name" value="TPR-like"/>
    <property type="match status" value="3"/>
</dbReference>
<feature type="repeat" description="TPR" evidence="5">
    <location>
        <begin position="351"/>
        <end position="384"/>
    </location>
</feature>
<feature type="region of interest" description="Disordered" evidence="6">
    <location>
        <begin position="403"/>
        <end position="494"/>
    </location>
</feature>
<feature type="compositionally biased region" description="Basic and acidic residues" evidence="6">
    <location>
        <begin position="425"/>
        <end position="439"/>
    </location>
</feature>
<keyword evidence="9" id="KW-1185">Reference proteome</keyword>
<sequence>MGSVGPVGCGKGCLPFSLMGFVGRGGVGWPLLLRAHKRCPERGPFVKNMDSQKDVQPPKQQPMIYICGVMGDESVAYLLGEGTTKTYQIPISHLDYKFIEKCTDVKHLEKILRILRSGEEGCYPELTLACEKRIECLDPRSRALRKDKPAATAADFTAEEWEAINSELTSWVTEMNEDDKKSQLLRTETLNEGQDNLPPIRCSSSCLLTNQNKKLQNKQRSKKNIPRDYSEWDKFDVEKECSKIDEGCEESNSKARFCSRPSLPIIEKKIDTNGMTKREKIFIATREKEKGNEAFATGDYAEAVTYYTRSISVIPTAAAYNNKAQAEIKLQDWDSALQDCEKVLDMEPGNIKALMRRATVHSHLQNYQTAIEDLNKVLSVEPENSMAKKSLLEIEEKLKDLKPVSKPQGKGKKILIQEIEDSENGEGRGENTEEHERCARHGQRAQEGARQGRQGARQGRAQTQGLRRQEESHSPEKAGGDSSTSLPPAAAKLKSEGNELFKSGQFGEAVLKYSEAIECVTGVGEQSPDDLSILYSNRAACYLKEGNCSDCIQDCNRALELHPFSLKPLLRRAMANESMERYRQAYIDYKTVLQIDSSIQAANDSVNRITKTLIDQDGPSWREKLPPIPVVPVAAQQHRWDGGSLTSENKPSSTDINREEELQMNCEEAVEKFKRLKNEGNDFVKAGEYEEAVNKYSECMKLNTEECTVYTNRALCYLKLYKYEEAKRDCDHVLQIEDSNVKAFYRRALAYKGLQNYQASIDDFNKVLLIDPNVLEAQKELEEVTQLLHLDSGAGAGSQQAQGEKITIQEVTDSDEQEERRFGTAGDAETPHGPKREKLHVWEPSNAYDFGQIVNAVNANKDKAACADLLTITDPKTLPVLLSNKLEGEILLIFIQSLEHYVAGKDPGLAYQHLFYLSKAERFKVVLALLSKNEKEEVQQLFDLLSESQSDQYSLEDLESLKKVYEL</sequence>
<accession>A0A8K1G7S1</accession>
<dbReference type="PANTHER" id="PTHR45984">
    <property type="entry name" value="RNA (RNA) POLYMERASE II ASSOCIATED PROTEIN HOMOLOG"/>
    <property type="match status" value="1"/>
</dbReference>
<dbReference type="Gene3D" id="1.25.40.10">
    <property type="entry name" value="Tetratricopeptide repeat domain"/>
    <property type="match status" value="3"/>
</dbReference>
<dbReference type="EMBL" id="SWJQ01000540">
    <property type="protein sequence ID" value="TRZ13121.1"/>
    <property type="molecule type" value="Genomic_DNA"/>
</dbReference>
<name>A0A8K1G7S1_9PASS</name>
<dbReference type="AlphaFoldDB" id="A0A8K1G7S1"/>
<dbReference type="Pfam" id="PF13432">
    <property type="entry name" value="TPR_16"/>
    <property type="match status" value="1"/>
</dbReference>
<dbReference type="InterPro" id="IPR051982">
    <property type="entry name" value="CiliaryAsmbly_MitoImport"/>
</dbReference>
<gene>
    <name evidence="8" type="ORF">HGM15179_013985</name>
</gene>
<comment type="subcellular location">
    <subcellularLocation>
        <location evidence="1">Cytoplasm</location>
    </subcellularLocation>
</comment>
<keyword evidence="4 5" id="KW-0802">TPR repeat</keyword>
<proteinExistence type="predicted"/>
<evidence type="ECO:0000313" key="9">
    <source>
        <dbReference type="Proteomes" id="UP000796761"/>
    </source>
</evidence>
<evidence type="ECO:0000256" key="5">
    <source>
        <dbReference type="PROSITE-ProRule" id="PRU00339"/>
    </source>
</evidence>
<evidence type="ECO:0000256" key="6">
    <source>
        <dbReference type="SAM" id="MobiDB-lite"/>
    </source>
</evidence>
<dbReference type="FunFam" id="1.25.40.10:FF:000221">
    <property type="entry name" value="Mitochondrial import receptor subunit TOM34"/>
    <property type="match status" value="1"/>
</dbReference>
<reference evidence="8" key="1">
    <citation type="submission" date="2019-04" db="EMBL/GenBank/DDBJ databases">
        <title>Genome assembly of Zosterops borbonicus 15179.</title>
        <authorList>
            <person name="Leroy T."/>
            <person name="Anselmetti Y."/>
            <person name="Tilak M.-K."/>
            <person name="Nabholz B."/>
        </authorList>
    </citation>
    <scope>NUCLEOTIDE SEQUENCE</scope>
    <source>
        <strain evidence="8">HGM_15179</strain>
        <tissue evidence="8">Muscle</tissue>
    </source>
</reference>
<dbReference type="Pfam" id="PF00515">
    <property type="entry name" value="TPR_1"/>
    <property type="match status" value="1"/>
</dbReference>
<feature type="compositionally biased region" description="Basic and acidic residues" evidence="6">
    <location>
        <begin position="467"/>
        <end position="479"/>
    </location>
</feature>
<organism evidence="8 9">
    <name type="scientific">Zosterops borbonicus</name>
    <dbReference type="NCBI Taxonomy" id="364589"/>
    <lineage>
        <taxon>Eukaryota</taxon>
        <taxon>Metazoa</taxon>
        <taxon>Chordata</taxon>
        <taxon>Craniata</taxon>
        <taxon>Vertebrata</taxon>
        <taxon>Euteleostomi</taxon>
        <taxon>Archelosauria</taxon>
        <taxon>Archosauria</taxon>
        <taxon>Dinosauria</taxon>
        <taxon>Saurischia</taxon>
        <taxon>Theropoda</taxon>
        <taxon>Coelurosauria</taxon>
        <taxon>Aves</taxon>
        <taxon>Neognathae</taxon>
        <taxon>Neoaves</taxon>
        <taxon>Telluraves</taxon>
        <taxon>Australaves</taxon>
        <taxon>Passeriformes</taxon>
        <taxon>Sylvioidea</taxon>
        <taxon>Zosteropidae</taxon>
        <taxon>Zosterops</taxon>
    </lineage>
</organism>
<evidence type="ECO:0000259" key="7">
    <source>
        <dbReference type="Pfam" id="PF13877"/>
    </source>
</evidence>
<feature type="compositionally biased region" description="Low complexity" evidence="6">
    <location>
        <begin position="445"/>
        <end position="466"/>
    </location>
</feature>
<dbReference type="Pfam" id="PF13181">
    <property type="entry name" value="TPR_8"/>
    <property type="match status" value="1"/>
</dbReference>
<dbReference type="PROSITE" id="PS50005">
    <property type="entry name" value="TPR"/>
    <property type="match status" value="4"/>
</dbReference>
<keyword evidence="3" id="KW-0677">Repeat</keyword>
<feature type="repeat" description="TPR" evidence="5">
    <location>
        <begin position="673"/>
        <end position="706"/>
    </location>
</feature>
<dbReference type="InterPro" id="IPR011990">
    <property type="entry name" value="TPR-like_helical_dom_sf"/>
</dbReference>
<feature type="repeat" description="TPR" evidence="5">
    <location>
        <begin position="317"/>
        <end position="350"/>
    </location>
</feature>
<evidence type="ECO:0000313" key="8">
    <source>
        <dbReference type="EMBL" id="TRZ13121.1"/>
    </source>
</evidence>
<dbReference type="InterPro" id="IPR025986">
    <property type="entry name" value="RPAP3-like_C"/>
</dbReference>
<protein>
    <recommendedName>
        <fullName evidence="7">RNA-polymerase II-associated protein 3-like C-terminal domain-containing protein</fullName>
    </recommendedName>
</protein>
<evidence type="ECO:0000256" key="4">
    <source>
        <dbReference type="ARBA" id="ARBA00022803"/>
    </source>
</evidence>
<keyword evidence="2" id="KW-0963">Cytoplasm</keyword>
<dbReference type="GO" id="GO:0005829">
    <property type="term" value="C:cytosol"/>
    <property type="evidence" value="ECO:0007669"/>
    <property type="project" value="TreeGrafter"/>
</dbReference>
<feature type="repeat" description="TPR" evidence="5">
    <location>
        <begin position="741"/>
        <end position="774"/>
    </location>
</feature>
<dbReference type="OrthoDB" id="2942533at2759"/>
<dbReference type="Proteomes" id="UP000796761">
    <property type="component" value="Unassembled WGS sequence"/>
</dbReference>
<dbReference type="InterPro" id="IPR019734">
    <property type="entry name" value="TPR_rpt"/>
</dbReference>
<evidence type="ECO:0000256" key="2">
    <source>
        <dbReference type="ARBA" id="ARBA00022490"/>
    </source>
</evidence>
<dbReference type="PANTHER" id="PTHR45984:SF3">
    <property type="entry name" value="SPERM-ASSOCIATED ANTIGEN 1"/>
    <property type="match status" value="1"/>
</dbReference>
<comment type="caution">
    <text evidence="8">The sequence shown here is derived from an EMBL/GenBank/DDBJ whole genome shotgun (WGS) entry which is preliminary data.</text>
</comment>
<feature type="region of interest" description="Disordered" evidence="6">
    <location>
        <begin position="811"/>
        <end position="836"/>
    </location>
</feature>
<evidence type="ECO:0000256" key="3">
    <source>
        <dbReference type="ARBA" id="ARBA00022737"/>
    </source>
</evidence>
<evidence type="ECO:0000256" key="1">
    <source>
        <dbReference type="ARBA" id="ARBA00004496"/>
    </source>
</evidence>
<dbReference type="SMART" id="SM00028">
    <property type="entry name" value="TPR"/>
    <property type="match status" value="9"/>
</dbReference>
<dbReference type="Pfam" id="PF13877">
    <property type="entry name" value="RPAP3_C"/>
    <property type="match status" value="1"/>
</dbReference>